<organism evidence="4 5">
    <name type="scientific">Streptomyces calvus</name>
    <dbReference type="NCBI Taxonomy" id="67282"/>
    <lineage>
        <taxon>Bacteria</taxon>
        <taxon>Bacillati</taxon>
        <taxon>Actinomycetota</taxon>
        <taxon>Actinomycetes</taxon>
        <taxon>Kitasatosporales</taxon>
        <taxon>Streptomycetaceae</taxon>
        <taxon>Streptomyces</taxon>
    </lineage>
</organism>
<dbReference type="AlphaFoldDB" id="A0A514JRI2"/>
<dbReference type="Proteomes" id="UP000530412">
    <property type="component" value="Unassembled WGS sequence"/>
</dbReference>
<proteinExistence type="predicted"/>
<reference evidence="3 6" key="2">
    <citation type="submission" date="2020-08" db="EMBL/GenBank/DDBJ databases">
        <title>Genomic Encyclopedia of Type Strains, Phase III (KMG-III): the genomes of soil and plant-associated and newly described type strains.</title>
        <authorList>
            <person name="Whitman W."/>
        </authorList>
    </citation>
    <scope>NUCLEOTIDE SEQUENCE [LARGE SCALE GENOMIC DNA]</scope>
    <source>
        <strain evidence="3 6">CECT 3271</strain>
    </source>
</reference>
<evidence type="ECO:0000313" key="5">
    <source>
        <dbReference type="Proteomes" id="UP000316215"/>
    </source>
</evidence>
<evidence type="ECO:0000313" key="6">
    <source>
        <dbReference type="Proteomes" id="UP000530412"/>
    </source>
</evidence>
<accession>A0A7W3M7Q6</accession>
<gene>
    <name evidence="4" type="ORF">CD934_15625</name>
    <name evidence="3" type="ORF">FHS33_001981</name>
</gene>
<dbReference type="KEGG" id="sast:CD934_15625"/>
<evidence type="ECO:0000256" key="2">
    <source>
        <dbReference type="SAM" id="SignalP"/>
    </source>
</evidence>
<protein>
    <recommendedName>
        <fullName evidence="7">Secreted protein</fullName>
    </recommendedName>
</protein>
<evidence type="ECO:0008006" key="7">
    <source>
        <dbReference type="Google" id="ProtNLM"/>
    </source>
</evidence>
<keyword evidence="5" id="KW-1185">Reference proteome</keyword>
<name>A0A514JRI2_9ACTN</name>
<dbReference type="OrthoDB" id="4324322at2"/>
<keyword evidence="2" id="KW-0732">Signal</keyword>
<sequence>MTTARVLLASALSVSALLAAAACSVGRDDPRALPLPEGVPQPSSASATAAASATERPAPAPPSLSEAQLRAALVTETDLGEPWMASRGAATWRDGLLKADTDHPDCRRLLDSLYTEELFGAPSGPRATATLDDTYNDTQLRHQVAAYRPADVDRVLSWLATLPDTCERFRATTTRAGAQVVEVTELPLPEAGDARTGLRVTMTGEASDGMPTYLTVDLAGVRVGDDAITLTNGGFGAVLPEVTQAVAQLGAERLAEVARQGRVRV</sequence>
<accession>A0A514JRI2</accession>
<feature type="signal peptide" evidence="2">
    <location>
        <begin position="1"/>
        <end position="21"/>
    </location>
</feature>
<feature type="chain" id="PRO_5044096290" description="Secreted protein" evidence="2">
    <location>
        <begin position="22"/>
        <end position="265"/>
    </location>
</feature>
<evidence type="ECO:0000313" key="3">
    <source>
        <dbReference type="EMBL" id="MBA8943575.1"/>
    </source>
</evidence>
<dbReference type="Proteomes" id="UP000316215">
    <property type="component" value="Chromosome"/>
</dbReference>
<feature type="compositionally biased region" description="Low complexity" evidence="1">
    <location>
        <begin position="42"/>
        <end position="57"/>
    </location>
</feature>
<dbReference type="EMBL" id="JACJIE010000003">
    <property type="protein sequence ID" value="MBA8943575.1"/>
    <property type="molecule type" value="Genomic_DNA"/>
</dbReference>
<dbReference type="RefSeq" id="WP_142194225.1">
    <property type="nucleotide sequence ID" value="NZ_BMSU01000002.1"/>
</dbReference>
<evidence type="ECO:0000256" key="1">
    <source>
        <dbReference type="SAM" id="MobiDB-lite"/>
    </source>
</evidence>
<dbReference type="PROSITE" id="PS51257">
    <property type="entry name" value="PROKAR_LIPOPROTEIN"/>
    <property type="match status" value="1"/>
</dbReference>
<reference evidence="4 5" key="1">
    <citation type="submission" date="2017-07" db="EMBL/GenBank/DDBJ databases">
        <title>The Complete Genome of Streptomyces asterosporus-ZSY.</title>
        <authorList>
            <person name="Zhang S."/>
        </authorList>
    </citation>
    <scope>NUCLEOTIDE SEQUENCE [LARGE SCALE GENOMIC DNA]</scope>
    <source>
        <strain evidence="4 5">DSM 41452</strain>
    </source>
</reference>
<feature type="region of interest" description="Disordered" evidence="1">
    <location>
        <begin position="32"/>
        <end position="64"/>
    </location>
</feature>
<dbReference type="EMBL" id="CP022310">
    <property type="protein sequence ID" value="QDI69966.1"/>
    <property type="molecule type" value="Genomic_DNA"/>
</dbReference>
<evidence type="ECO:0000313" key="4">
    <source>
        <dbReference type="EMBL" id="QDI69966.1"/>
    </source>
</evidence>